<keyword evidence="1" id="KW-0472">Membrane</keyword>
<comment type="caution">
    <text evidence="2">The sequence shown here is derived from an EMBL/GenBank/DDBJ whole genome shotgun (WGS) entry which is preliminary data.</text>
</comment>
<evidence type="ECO:0000313" key="3">
    <source>
        <dbReference type="Proteomes" id="UP000663887"/>
    </source>
</evidence>
<protein>
    <submittedName>
        <fullName evidence="2">Uncharacterized protein</fullName>
    </submittedName>
</protein>
<sequence length="349" mass="38983">MTILIQIIKHLFPSKIITHHKCDLVNQLSEQIIKSNYIFLSIENENKTRQFFYSTIEELITLFNHCPRNERTLYEIIFPTNLVKTYIDFEYYTDNNLDINDHCIGASSFLKILHFTLNFIDHKHHENQKYIDITLQQFLVLEAPATVSCGEINKKLTELETKLQQFQSEKVEPAKEDAIKREKTARVTKRGLIATGAGAVVGRAAVGIAVAAPILGGVGALVVAGFLPVGVILITIAGGAVIIGGIGFLVATLIRDYGEYRTRAVQYLELLSKLCTDLQKDVEKTKLVAHKANKCSDSLLYQLPAIKSSLGTIEEHDDHVARHFGKSVDPVYKHTGLCQIIEFASDMAT</sequence>
<dbReference type="AlphaFoldDB" id="A0A816Z841"/>
<keyword evidence="1" id="KW-1133">Transmembrane helix</keyword>
<evidence type="ECO:0000256" key="1">
    <source>
        <dbReference type="SAM" id="Phobius"/>
    </source>
</evidence>
<reference evidence="2" key="1">
    <citation type="submission" date="2021-02" db="EMBL/GenBank/DDBJ databases">
        <authorList>
            <person name="Nowell W R."/>
        </authorList>
    </citation>
    <scope>NUCLEOTIDE SEQUENCE</scope>
</reference>
<organism evidence="2 3">
    <name type="scientific">Rotaria magnacalcarata</name>
    <dbReference type="NCBI Taxonomy" id="392030"/>
    <lineage>
        <taxon>Eukaryota</taxon>
        <taxon>Metazoa</taxon>
        <taxon>Spiralia</taxon>
        <taxon>Gnathifera</taxon>
        <taxon>Rotifera</taxon>
        <taxon>Eurotatoria</taxon>
        <taxon>Bdelloidea</taxon>
        <taxon>Philodinida</taxon>
        <taxon>Philodinidae</taxon>
        <taxon>Rotaria</taxon>
    </lineage>
</organism>
<dbReference type="Proteomes" id="UP000663887">
    <property type="component" value="Unassembled WGS sequence"/>
</dbReference>
<dbReference type="EMBL" id="CAJNRG010015849">
    <property type="protein sequence ID" value="CAF2182950.1"/>
    <property type="molecule type" value="Genomic_DNA"/>
</dbReference>
<name>A0A816Z841_9BILA</name>
<gene>
    <name evidence="2" type="ORF">XDN619_LOCUS31847</name>
</gene>
<accession>A0A816Z841</accession>
<evidence type="ECO:0000313" key="2">
    <source>
        <dbReference type="EMBL" id="CAF2182950.1"/>
    </source>
</evidence>
<keyword evidence="1" id="KW-0812">Transmembrane</keyword>
<feature type="transmembrane region" description="Helical" evidence="1">
    <location>
        <begin position="221"/>
        <end position="254"/>
    </location>
</feature>
<proteinExistence type="predicted"/>